<dbReference type="AlphaFoldDB" id="A0A2P2P6Q9"/>
<sequence length="67" mass="7730">MVNTMRSSWPQHETIPSMKFKTPDRLTARDFSIKNWSRSSATMMERLVVCNKSIFKSESSATLDMSI</sequence>
<name>A0A2P2P6Q9_RHIMU</name>
<reference evidence="1" key="1">
    <citation type="submission" date="2018-02" db="EMBL/GenBank/DDBJ databases">
        <title>Rhizophora mucronata_Transcriptome.</title>
        <authorList>
            <person name="Meera S.P."/>
            <person name="Sreeshan A."/>
            <person name="Augustine A."/>
        </authorList>
    </citation>
    <scope>NUCLEOTIDE SEQUENCE</scope>
    <source>
        <tissue evidence="1">Leaf</tissue>
    </source>
</reference>
<dbReference type="EMBL" id="GGEC01069946">
    <property type="protein sequence ID" value="MBX50430.1"/>
    <property type="molecule type" value="Transcribed_RNA"/>
</dbReference>
<accession>A0A2P2P6Q9</accession>
<protein>
    <submittedName>
        <fullName evidence="1">Uncharacterized protein</fullName>
    </submittedName>
</protein>
<organism evidence="1">
    <name type="scientific">Rhizophora mucronata</name>
    <name type="common">Asiatic mangrove</name>
    <dbReference type="NCBI Taxonomy" id="61149"/>
    <lineage>
        <taxon>Eukaryota</taxon>
        <taxon>Viridiplantae</taxon>
        <taxon>Streptophyta</taxon>
        <taxon>Embryophyta</taxon>
        <taxon>Tracheophyta</taxon>
        <taxon>Spermatophyta</taxon>
        <taxon>Magnoliopsida</taxon>
        <taxon>eudicotyledons</taxon>
        <taxon>Gunneridae</taxon>
        <taxon>Pentapetalae</taxon>
        <taxon>rosids</taxon>
        <taxon>fabids</taxon>
        <taxon>Malpighiales</taxon>
        <taxon>Rhizophoraceae</taxon>
        <taxon>Rhizophora</taxon>
    </lineage>
</organism>
<evidence type="ECO:0000313" key="1">
    <source>
        <dbReference type="EMBL" id="MBX50430.1"/>
    </source>
</evidence>
<proteinExistence type="predicted"/>